<dbReference type="PROSITE" id="PS00455">
    <property type="entry name" value="AMP_BINDING"/>
    <property type="match status" value="1"/>
</dbReference>
<dbReference type="PANTHER" id="PTHR43767">
    <property type="entry name" value="LONG-CHAIN-FATTY-ACID--COA LIGASE"/>
    <property type="match status" value="1"/>
</dbReference>
<accession>A0ABQ5PXU5</accession>
<dbReference type="Proteomes" id="UP001165044">
    <property type="component" value="Unassembled WGS sequence"/>
</dbReference>
<dbReference type="Pfam" id="PF01553">
    <property type="entry name" value="Acyltransferase"/>
    <property type="match status" value="1"/>
</dbReference>
<dbReference type="SMART" id="SM00563">
    <property type="entry name" value="PlsC"/>
    <property type="match status" value="1"/>
</dbReference>
<dbReference type="InterPro" id="IPR036736">
    <property type="entry name" value="ACP-like_sf"/>
</dbReference>
<sequence length="876" mass="95133">MIDSLIRALGRPLLRLRYRIHTGGLEAVPAAGTPGILFLANHPTLVDPFLLGAELHGRFAPVLVVGRDHGASAPLRWLAWALGARPLPDPADHGAQTRERLDLELAAHARLLASGRNLLMFPGARLARQKTQDLADNSAVAAILRQAPGTRVVVVRLGGLWGSRFSAASGRRPSTGVELLKGLGYLLANALFFMPRREVQVTFEEVPDLPAGADREAVNRVLEAHLNADATPRTFVPYLIWKDHAPRTLPEPPRPRVEGNPRNVPPQVRDAVRRHLQAVTGHSDIQEHHHLVKDLGLDVLGHRELELWLEQAFGYPCADPASLQTVGDLLLAATGAAVSLRQGELKAVPHAWFHSRTDLPIEMPDGDSIPEVFLKQARRDPGRVVLADQLGGVKTYRDVITAILVLKPIFEGLEGSHVGLMLPASGGASILYLALLFAGKTPVLVNWTAGVRSMAYGLDLVGVKHVISVSTLINRLEAQSVDLSAVKDRLVLLDVVGRRISLATKLSAALRARLGWTSLDASAAPATAAVLFTSGSESHPKAVPLTHGNILANIRDITQAIRFREDERVMGCLPPFHAFGLTTTTILPMLLGLRVVYHPNPTEGRMLARLIEAYHATLLVGTPTFLGGILRVAEDRHLESLRIVVSGAEKCPEPVYATLARRWPKTTVLEGYGITECSPVVSVNREEDLRNGSIGKPLVSVEWAIVDLETGRRVQPGQPGMLLVRGPSIFSGYLNPDVESPFETFEGRSWYRTGDLVFQDRGVLVFSGRLKRFVKLGGEMVSLPAIEEALSQRFQGEDEIEPLLAVEATTEDLNPDLILFSVAGIGRDDANAVIRAAGLSSLHNIRVVRQIDQIPTLGTGKTDYRALKALLTGEPA</sequence>
<dbReference type="InterPro" id="IPR045851">
    <property type="entry name" value="AMP-bd_C_sf"/>
</dbReference>
<dbReference type="InterPro" id="IPR000873">
    <property type="entry name" value="AMP-dep_synth/lig_dom"/>
</dbReference>
<evidence type="ECO:0000259" key="2">
    <source>
        <dbReference type="SMART" id="SM00563"/>
    </source>
</evidence>
<dbReference type="InterPro" id="IPR042099">
    <property type="entry name" value="ANL_N_sf"/>
</dbReference>
<proteinExistence type="predicted"/>
<comment type="caution">
    <text evidence="3">The sequence shown here is derived from an EMBL/GenBank/DDBJ whole genome shotgun (WGS) entry which is preliminary data.</text>
</comment>
<keyword evidence="4" id="KW-1185">Reference proteome</keyword>
<dbReference type="PANTHER" id="PTHR43767:SF1">
    <property type="entry name" value="NONRIBOSOMAL PEPTIDE SYNTHASE PES1 (EUROFUNG)-RELATED"/>
    <property type="match status" value="1"/>
</dbReference>
<feature type="domain" description="Phospholipid/glycerol acyltransferase" evidence="2">
    <location>
        <begin position="36"/>
        <end position="160"/>
    </location>
</feature>
<dbReference type="Gene3D" id="3.30.300.30">
    <property type="match status" value="1"/>
</dbReference>
<name>A0ABQ5PXU5_9BACT</name>
<feature type="region of interest" description="Disordered" evidence="1">
    <location>
        <begin position="247"/>
        <end position="266"/>
    </location>
</feature>
<dbReference type="RefSeq" id="WP_285607710.1">
    <property type="nucleotide sequence ID" value="NZ_BSDC01000001.1"/>
</dbReference>
<organism evidence="3 4">
    <name type="scientific">Geothrix edaphica</name>
    <dbReference type="NCBI Taxonomy" id="2927976"/>
    <lineage>
        <taxon>Bacteria</taxon>
        <taxon>Pseudomonadati</taxon>
        <taxon>Acidobacteriota</taxon>
        <taxon>Holophagae</taxon>
        <taxon>Holophagales</taxon>
        <taxon>Holophagaceae</taxon>
        <taxon>Geothrix</taxon>
    </lineage>
</organism>
<dbReference type="SUPFAM" id="SSF56801">
    <property type="entry name" value="Acetyl-CoA synthetase-like"/>
    <property type="match status" value="1"/>
</dbReference>
<protein>
    <recommendedName>
        <fullName evidence="2">Phospholipid/glycerol acyltransferase domain-containing protein</fullName>
    </recommendedName>
</protein>
<reference evidence="3" key="1">
    <citation type="journal article" date="2023" name="Antonie Van Leeuwenhoek">
        <title>Mesoterricola silvestris gen. nov., sp. nov., Mesoterricola sediminis sp. nov., Geothrix oryzae sp. nov., Geothrix edaphica sp. nov., Geothrix rubra sp. nov., and Geothrix limicola sp. nov., six novel members of Acidobacteriota isolated from soils.</title>
        <authorList>
            <person name="Itoh H."/>
            <person name="Sugisawa Y."/>
            <person name="Mise K."/>
            <person name="Xu Z."/>
            <person name="Kuniyasu M."/>
            <person name="Ushijima N."/>
            <person name="Kawano K."/>
            <person name="Kobayashi E."/>
            <person name="Shiratori Y."/>
            <person name="Masuda Y."/>
            <person name="Senoo K."/>
        </authorList>
    </citation>
    <scope>NUCLEOTIDE SEQUENCE</scope>
    <source>
        <strain evidence="3">Red802</strain>
    </source>
</reference>
<dbReference type="SUPFAM" id="SSF69593">
    <property type="entry name" value="Glycerol-3-phosphate (1)-acyltransferase"/>
    <property type="match status" value="1"/>
</dbReference>
<dbReference type="SUPFAM" id="SSF47336">
    <property type="entry name" value="ACP-like"/>
    <property type="match status" value="1"/>
</dbReference>
<dbReference type="Pfam" id="PF00501">
    <property type="entry name" value="AMP-binding"/>
    <property type="match status" value="1"/>
</dbReference>
<dbReference type="Gene3D" id="3.40.50.12780">
    <property type="entry name" value="N-terminal domain of ligase-like"/>
    <property type="match status" value="1"/>
</dbReference>
<dbReference type="InterPro" id="IPR050237">
    <property type="entry name" value="ATP-dep_AMP-bd_enzyme"/>
</dbReference>
<evidence type="ECO:0000256" key="1">
    <source>
        <dbReference type="SAM" id="MobiDB-lite"/>
    </source>
</evidence>
<dbReference type="InterPro" id="IPR020845">
    <property type="entry name" value="AMP-binding_CS"/>
</dbReference>
<evidence type="ECO:0000313" key="4">
    <source>
        <dbReference type="Proteomes" id="UP001165044"/>
    </source>
</evidence>
<dbReference type="EMBL" id="BSDC01000001">
    <property type="protein sequence ID" value="GLH66966.1"/>
    <property type="molecule type" value="Genomic_DNA"/>
</dbReference>
<evidence type="ECO:0000313" key="3">
    <source>
        <dbReference type="EMBL" id="GLH66966.1"/>
    </source>
</evidence>
<dbReference type="InterPro" id="IPR002123">
    <property type="entry name" value="Plipid/glycerol_acylTrfase"/>
</dbReference>
<gene>
    <name evidence="3" type="ORF">GETHED_13300</name>
</gene>